<name>A0ABQ8KDI4_9APHY</name>
<accession>A0ABQ8KDI4</accession>
<proteinExistence type="predicted"/>
<reference evidence="1 2" key="1">
    <citation type="journal article" date="2021" name="Environ. Microbiol.">
        <title>Gene family expansions and transcriptome signatures uncover fungal adaptations to wood decay.</title>
        <authorList>
            <person name="Hage H."/>
            <person name="Miyauchi S."/>
            <person name="Viragh M."/>
            <person name="Drula E."/>
            <person name="Min B."/>
            <person name="Chaduli D."/>
            <person name="Navarro D."/>
            <person name="Favel A."/>
            <person name="Norest M."/>
            <person name="Lesage-Meessen L."/>
            <person name="Balint B."/>
            <person name="Merenyi Z."/>
            <person name="de Eugenio L."/>
            <person name="Morin E."/>
            <person name="Martinez A.T."/>
            <person name="Baldrian P."/>
            <person name="Stursova M."/>
            <person name="Martinez M.J."/>
            <person name="Novotny C."/>
            <person name="Magnuson J.K."/>
            <person name="Spatafora J.W."/>
            <person name="Maurice S."/>
            <person name="Pangilinan J."/>
            <person name="Andreopoulos W."/>
            <person name="LaButti K."/>
            <person name="Hundley H."/>
            <person name="Na H."/>
            <person name="Kuo A."/>
            <person name="Barry K."/>
            <person name="Lipzen A."/>
            <person name="Henrissat B."/>
            <person name="Riley R."/>
            <person name="Ahrendt S."/>
            <person name="Nagy L.G."/>
            <person name="Grigoriev I.V."/>
            <person name="Martin F."/>
            <person name="Rosso M.N."/>
        </authorList>
    </citation>
    <scope>NUCLEOTIDE SEQUENCE [LARGE SCALE GENOMIC DNA]</scope>
    <source>
        <strain evidence="1 2">CIRM-BRFM 1785</strain>
    </source>
</reference>
<dbReference type="InterPro" id="IPR032675">
    <property type="entry name" value="LRR_dom_sf"/>
</dbReference>
<gene>
    <name evidence="1" type="ORF">C8Q71DRAFT_762951</name>
</gene>
<protein>
    <submittedName>
        <fullName evidence="1">Uncharacterized protein</fullName>
    </submittedName>
</protein>
<dbReference type="GeneID" id="72004699"/>
<dbReference type="Gene3D" id="3.80.10.10">
    <property type="entry name" value="Ribonuclease Inhibitor"/>
    <property type="match status" value="1"/>
</dbReference>
<dbReference type="RefSeq" id="XP_047778035.1">
    <property type="nucleotide sequence ID" value="XM_047923967.1"/>
</dbReference>
<dbReference type="EMBL" id="JADCUA010000012">
    <property type="protein sequence ID" value="KAH9835658.1"/>
    <property type="molecule type" value="Genomic_DNA"/>
</dbReference>
<comment type="caution">
    <text evidence="1">The sequence shown here is derived from an EMBL/GenBank/DDBJ whole genome shotgun (WGS) entry which is preliminary data.</text>
</comment>
<keyword evidence="2" id="KW-1185">Reference proteome</keyword>
<evidence type="ECO:0000313" key="2">
    <source>
        <dbReference type="Proteomes" id="UP000814176"/>
    </source>
</evidence>
<organism evidence="1 2">
    <name type="scientific">Rhodofomes roseus</name>
    <dbReference type="NCBI Taxonomy" id="34475"/>
    <lineage>
        <taxon>Eukaryota</taxon>
        <taxon>Fungi</taxon>
        <taxon>Dikarya</taxon>
        <taxon>Basidiomycota</taxon>
        <taxon>Agaricomycotina</taxon>
        <taxon>Agaricomycetes</taxon>
        <taxon>Polyporales</taxon>
        <taxon>Rhodofomes</taxon>
    </lineage>
</organism>
<evidence type="ECO:0000313" key="1">
    <source>
        <dbReference type="EMBL" id="KAH9835658.1"/>
    </source>
</evidence>
<sequence>MRSLVEFSTVVGPYAVEVVRLLAAEAPGLMHLTFVNQCAASWRHEEDIANVLHFPSLQSIRLCGAPYLGHFLQYLDAPKLARLQIEDLRIDDVDVLAHYVRAVTTPAADTARFPQLRWLGLEVHAVSETASAPALGHLCQLVAAFPRIQHLTFSGPDVGAFVHELRSGGPKPAGVLSAFLPALETFSLFGSHDYGFLYEVAALAEARKAAGVPLRSVELSVMITLSRNSLPQKLCKILQMHFRGTRTTGVMYPRVETWVQSTYEREERRTTFDDTHLFCAFRFRKHKPVGDLARWKP</sequence>
<dbReference type="Proteomes" id="UP000814176">
    <property type="component" value="Unassembled WGS sequence"/>
</dbReference>